<accession>C7DIU8</accession>
<sequence>MKVYVDKPLCTGCQHCKDVCPVAVFEMKKRSAPEEVNTDTAPESAQWKGQSDPAVVEKWSKVEDGHKHFADENDGTSGGISVGVNGEACILCQACLIQCEGECIHIIDDTNTEYKSIYA</sequence>
<keyword evidence="4" id="KW-1185">Reference proteome</keyword>
<dbReference type="SUPFAM" id="SSF54862">
    <property type="entry name" value="4Fe-4S ferredoxins"/>
    <property type="match status" value="1"/>
</dbReference>
<evidence type="ECO:0000313" key="3">
    <source>
        <dbReference type="EMBL" id="EET89872.1"/>
    </source>
</evidence>
<evidence type="ECO:0000313" key="4">
    <source>
        <dbReference type="Proteomes" id="UP000332487"/>
    </source>
</evidence>
<organism evidence="3 4">
    <name type="scientific">Candidatus Micrarchaeum acidiphilum ARMAN-2</name>
    <dbReference type="NCBI Taxonomy" id="425595"/>
    <lineage>
        <taxon>Archaea</taxon>
        <taxon>Candidatus Micrarchaeota</taxon>
        <taxon>Candidatus Micrarchaeia</taxon>
        <taxon>Candidatus Micrarchaeales</taxon>
        <taxon>Candidatus Micrarchaeaceae</taxon>
        <taxon>Candidatus Micrarchaeum</taxon>
    </lineage>
</organism>
<reference evidence="3 4" key="1">
    <citation type="journal article" date="2009" name="Genome Biol.">
        <title>Community-wide analysis of microbial genome sequence signatures.</title>
        <authorList>
            <person name="Dick G.J."/>
            <person name="Andersson A.F."/>
            <person name="Baker B.J."/>
            <person name="Simmons S.L."/>
            <person name="Thomas B.C."/>
            <person name="Yelton A.P."/>
            <person name="Banfield J.F."/>
        </authorList>
    </citation>
    <scope>NUCLEOTIDE SEQUENCE [LARGE SCALE GENOMIC DNA]</scope>
    <source>
        <strain evidence="3">ARMAN-2</strain>
    </source>
</reference>
<evidence type="ECO:0000256" key="1">
    <source>
        <dbReference type="SAM" id="MobiDB-lite"/>
    </source>
</evidence>
<dbReference type="AlphaFoldDB" id="C7DIU8"/>
<dbReference type="InterPro" id="IPR017900">
    <property type="entry name" value="4Fe4S_Fe_S_CS"/>
</dbReference>
<dbReference type="Pfam" id="PF13187">
    <property type="entry name" value="Fer4_9"/>
    <property type="match status" value="1"/>
</dbReference>
<proteinExistence type="predicted"/>
<dbReference type="PROSITE" id="PS51379">
    <property type="entry name" value="4FE4S_FER_2"/>
    <property type="match status" value="2"/>
</dbReference>
<reference evidence="3 4" key="2">
    <citation type="journal article" date="2010" name="Proc. Natl. Acad. Sci. U.S.A.">
        <title>Enigmatic, ultrasmall, uncultivated Archaea.</title>
        <authorList>
            <person name="Baker B.J."/>
            <person name="Comolli L.R."/>
            <person name="Dick G.J."/>
            <person name="Hauser L.J."/>
            <person name="Hyatt D."/>
            <person name="Dill B.D."/>
            <person name="Land M.L."/>
            <person name="Verberkmoes N.C."/>
            <person name="Hettich R.L."/>
            <person name="Banfield J.F."/>
        </authorList>
    </citation>
    <scope>NUCLEOTIDE SEQUENCE [LARGE SCALE GENOMIC DNA]</scope>
    <source>
        <strain evidence="3">ARMAN-2</strain>
    </source>
</reference>
<name>C7DIU8_MICA2</name>
<feature type="compositionally biased region" description="Polar residues" evidence="1">
    <location>
        <begin position="38"/>
        <end position="49"/>
    </location>
</feature>
<dbReference type="GO" id="GO:0016491">
    <property type="term" value="F:oxidoreductase activity"/>
    <property type="evidence" value="ECO:0007669"/>
    <property type="project" value="UniProtKB-ARBA"/>
</dbReference>
<dbReference type="Proteomes" id="UP000332487">
    <property type="component" value="Unassembled WGS sequence"/>
</dbReference>
<protein>
    <submittedName>
        <fullName evidence="3">4Fe-4S ferredoxin iron-sulfur binding domain protein</fullName>
    </submittedName>
</protein>
<evidence type="ECO:0000259" key="2">
    <source>
        <dbReference type="PROSITE" id="PS51379"/>
    </source>
</evidence>
<dbReference type="PROSITE" id="PS00198">
    <property type="entry name" value="4FE4S_FER_1"/>
    <property type="match status" value="1"/>
</dbReference>
<gene>
    <name evidence="3" type="ORF">UNLARM2_0986</name>
</gene>
<feature type="domain" description="4Fe-4S ferredoxin-type" evidence="2">
    <location>
        <begin position="80"/>
        <end position="109"/>
    </location>
</feature>
<dbReference type="InterPro" id="IPR017896">
    <property type="entry name" value="4Fe4S_Fe-S-bd"/>
</dbReference>
<feature type="domain" description="4Fe-4S ferredoxin-type" evidence="2">
    <location>
        <begin position="1"/>
        <end position="30"/>
    </location>
</feature>
<dbReference type="Gene3D" id="3.30.70.20">
    <property type="match status" value="1"/>
</dbReference>
<feature type="region of interest" description="Disordered" evidence="1">
    <location>
        <begin position="31"/>
        <end position="53"/>
    </location>
</feature>
<dbReference type="EMBL" id="GG697241">
    <property type="protein sequence ID" value="EET89872.1"/>
    <property type="molecule type" value="Genomic_DNA"/>
</dbReference>